<dbReference type="OrthoDB" id="5946976at2759"/>
<dbReference type="InterPro" id="IPR050491">
    <property type="entry name" value="AmpC-like"/>
</dbReference>
<dbReference type="Gene3D" id="3.40.710.10">
    <property type="entry name" value="DD-peptidase/beta-lactamase superfamily"/>
    <property type="match status" value="1"/>
</dbReference>
<comment type="similarity">
    <text evidence="1">Belongs to the peptidase S12 family.</text>
</comment>
<dbReference type="InParanoid" id="A0A369JWW5"/>
<reference evidence="4" key="1">
    <citation type="submission" date="2018-04" db="EMBL/GenBank/DDBJ databases">
        <title>Whole genome sequencing of Hypsizygus marmoreus.</title>
        <authorList>
            <person name="Choi I.-G."/>
            <person name="Min B."/>
            <person name="Kim J.-G."/>
            <person name="Kim S."/>
            <person name="Oh Y.-L."/>
            <person name="Kong W.-S."/>
            <person name="Park H."/>
            <person name="Jeong J."/>
            <person name="Song E.-S."/>
        </authorList>
    </citation>
    <scope>NUCLEOTIDE SEQUENCE [LARGE SCALE GENOMIC DNA]</scope>
    <source>
        <strain evidence="4">51987-8</strain>
    </source>
</reference>
<keyword evidence="5" id="KW-1185">Reference proteome</keyword>
<dbReference type="SUPFAM" id="SSF56601">
    <property type="entry name" value="beta-lactamase/transpeptidase-like"/>
    <property type="match status" value="1"/>
</dbReference>
<dbReference type="Pfam" id="PF00144">
    <property type="entry name" value="Beta-lactamase"/>
    <property type="match status" value="1"/>
</dbReference>
<name>A0A369JWW5_HYPMA</name>
<organism evidence="4 5">
    <name type="scientific">Hypsizygus marmoreus</name>
    <name type="common">White beech mushroom</name>
    <name type="synonym">Agaricus marmoreus</name>
    <dbReference type="NCBI Taxonomy" id="39966"/>
    <lineage>
        <taxon>Eukaryota</taxon>
        <taxon>Fungi</taxon>
        <taxon>Dikarya</taxon>
        <taxon>Basidiomycota</taxon>
        <taxon>Agaricomycotina</taxon>
        <taxon>Agaricomycetes</taxon>
        <taxon>Agaricomycetidae</taxon>
        <taxon>Agaricales</taxon>
        <taxon>Tricholomatineae</taxon>
        <taxon>Lyophyllaceae</taxon>
        <taxon>Hypsizygus</taxon>
    </lineage>
</organism>
<dbReference type="Proteomes" id="UP000076154">
    <property type="component" value="Unassembled WGS sequence"/>
</dbReference>
<accession>A0A369JWW5</accession>
<keyword evidence="2" id="KW-0732">Signal</keyword>
<evidence type="ECO:0000313" key="5">
    <source>
        <dbReference type="Proteomes" id="UP000076154"/>
    </source>
</evidence>
<proteinExistence type="inferred from homology"/>
<evidence type="ECO:0000256" key="2">
    <source>
        <dbReference type="SAM" id="SignalP"/>
    </source>
</evidence>
<evidence type="ECO:0000313" key="4">
    <source>
        <dbReference type="EMBL" id="RDB26831.1"/>
    </source>
</evidence>
<gene>
    <name evidence="4" type="primary">GIGA6_5</name>
    <name evidence="4" type="ORF">Hypma_005367</name>
</gene>
<evidence type="ECO:0000256" key="1">
    <source>
        <dbReference type="ARBA" id="ARBA00038215"/>
    </source>
</evidence>
<dbReference type="PANTHER" id="PTHR46825:SF15">
    <property type="entry name" value="BETA-LACTAMASE-RELATED DOMAIN-CONTAINING PROTEIN"/>
    <property type="match status" value="1"/>
</dbReference>
<sequence>MFLRRLPSRLPLCLLYASVGMFQLALSQATLSPILNDETGAFINQVLTEWGSPGGAGIAVVRRDAQGTWNVETKGYGIATANGSKITENSLFGIGSNSKLFDVFATGLLINNATISPRLSWDSKIASIIPGWHLRDSTATKDATIFDLMSHRTGLPRHDPSLRLSDDVPSMIKKLQSQRPSAEFREVYQYNNLMYIVLSYLPPLLLPAKTPFARYVKEHIFNPLGMASTTYAYDRANKSGQLADGMARRGFNVTENPFGGIPAAIPFWWPADEDGNASSGPGGVISSAVDMATWLQTLLLGGVKPETNQSVIPANVVQRAATGITVVAGAAQFPELSPLVYGAGQELGTYRGHEIIEHGGSVPGYNSVIARLPFNNLGVAVLTNDNEYGGVISEIIRYRLLDVSLGLEPVDWNSRYRAIVSSPRPPAAQRPQNASLPIVNFTMLAGTYDNAGYGGFELCLIYPKNPVASTTCKSLASNVSAILPGAVKPNLPTLLGKYDSPDLGYIRLTHYNGNIFNVSGLSSYPTNNASEPFWTYGDSDLRTGITAEIGVDRGRIGFGLRGAWGAGAGIPSPQGMTARDRGEVWFQKV</sequence>
<dbReference type="InterPro" id="IPR012338">
    <property type="entry name" value="Beta-lactam/transpept-like"/>
</dbReference>
<protein>
    <submittedName>
        <fullName evidence="4">Gigasin-6</fullName>
    </submittedName>
</protein>
<comment type="caution">
    <text evidence="4">The sequence shown here is derived from an EMBL/GenBank/DDBJ whole genome shotgun (WGS) entry which is preliminary data.</text>
</comment>
<dbReference type="STRING" id="39966.A0A369JWW5"/>
<dbReference type="EMBL" id="LUEZ02000023">
    <property type="protein sequence ID" value="RDB26831.1"/>
    <property type="molecule type" value="Genomic_DNA"/>
</dbReference>
<dbReference type="AlphaFoldDB" id="A0A369JWW5"/>
<dbReference type="InterPro" id="IPR001466">
    <property type="entry name" value="Beta-lactam-related"/>
</dbReference>
<feature type="domain" description="Beta-lactamase-related" evidence="3">
    <location>
        <begin position="68"/>
        <end position="388"/>
    </location>
</feature>
<dbReference type="PANTHER" id="PTHR46825">
    <property type="entry name" value="D-ALANYL-D-ALANINE-CARBOXYPEPTIDASE/ENDOPEPTIDASE AMPH"/>
    <property type="match status" value="1"/>
</dbReference>
<feature type="signal peptide" evidence="2">
    <location>
        <begin position="1"/>
        <end position="27"/>
    </location>
</feature>
<feature type="chain" id="PRO_5016875920" evidence="2">
    <location>
        <begin position="28"/>
        <end position="589"/>
    </location>
</feature>
<evidence type="ECO:0000259" key="3">
    <source>
        <dbReference type="Pfam" id="PF00144"/>
    </source>
</evidence>